<sequence length="111" mass="12738">MTTKFIYDIKAIMTEAWEAARDLNEFNPEKYPTVKSAFAVSLHRAWLGAKGFMDRAIEDAKVKAACLRRGQRYLELLEIAERDGLNHGKSWIQNEHAMYHGGQAVCYVYPN</sequence>
<name>A0A8T9IPM2_SALET</name>
<dbReference type="EMBL" id="CP093445">
    <property type="protein sequence ID" value="UNO35786.1"/>
    <property type="molecule type" value="Genomic_DNA"/>
</dbReference>
<accession>A0A8T9IPM2</accession>
<dbReference type="RefSeq" id="WP_242105987.1">
    <property type="nucleotide sequence ID" value="NZ_CP093445.1"/>
</dbReference>
<dbReference type="AlphaFoldDB" id="A0A8T9IPM2"/>
<organism evidence="1">
    <name type="scientific">Salmonella enterica subsp. enterica serovar Abeokuta</name>
    <dbReference type="NCBI Taxonomy" id="2926665"/>
    <lineage>
        <taxon>Bacteria</taxon>
        <taxon>Pseudomonadati</taxon>
        <taxon>Pseudomonadota</taxon>
        <taxon>Gammaproteobacteria</taxon>
        <taxon>Enterobacterales</taxon>
        <taxon>Enterobacteriaceae</taxon>
        <taxon>Salmonella</taxon>
    </lineage>
</organism>
<proteinExistence type="predicted"/>
<evidence type="ECO:0000313" key="1">
    <source>
        <dbReference type="EMBL" id="UNO35786.1"/>
    </source>
</evidence>
<reference evidence="1" key="1">
    <citation type="submission" date="2022-03" db="EMBL/GenBank/DDBJ databases">
        <title>Genome Sequence of a New Salmonella enterica Strain (Salmonella Abeokuta) isolated from Poultry Feed in Nigeria.</title>
        <authorList>
            <person name="Fagbamila I."/>
            <person name="Barco L."/>
            <person name="Monorella C."/>
            <person name="Beld M.V.D."/>
            <person name="Mooijman K."/>
            <person name="Hernandez-Segura A."/>
            <person name="Orsini M."/>
            <person name="Ajayi O."/>
            <person name="Ngulukun S."/>
            <person name="Jambalang A.-R."/>
            <person name="Sati N."/>
            <person name="Emmennaa P."/>
            <person name="Ankeli P."/>
            <person name="Muhammad M."/>
        </authorList>
    </citation>
    <scope>NUCLEOTIDE SEQUENCE</scope>
    <source>
        <strain evidence="1">OG19FER4</strain>
    </source>
</reference>
<gene>
    <name evidence="1" type="ORF">MOV10_09520</name>
</gene>
<protein>
    <submittedName>
        <fullName evidence="1">Uncharacterized protein</fullName>
    </submittedName>
</protein>